<dbReference type="GO" id="GO:0022857">
    <property type="term" value="F:transmembrane transporter activity"/>
    <property type="evidence" value="ECO:0007669"/>
    <property type="project" value="InterPro"/>
</dbReference>
<dbReference type="NCBIfam" id="TIGR01726">
    <property type="entry name" value="HEQRo_perm_3TM"/>
    <property type="match status" value="1"/>
</dbReference>
<comment type="subcellular location">
    <subcellularLocation>
        <location evidence="1 7">Cell membrane</location>
        <topology evidence="1 7">Multi-pass membrane protein</topology>
    </subcellularLocation>
</comment>
<dbReference type="OrthoDB" id="9787841at2"/>
<feature type="transmembrane region" description="Helical" evidence="7">
    <location>
        <begin position="182"/>
        <end position="204"/>
    </location>
</feature>
<dbReference type="AlphaFoldDB" id="A0A0M2NCT8"/>
<dbReference type="PANTHER" id="PTHR30614:SF41">
    <property type="entry name" value="INNER MEMBRANE AMINO-ACID ABC TRANSPORTER PERMEASE PROTEIN YHDY"/>
    <property type="match status" value="1"/>
</dbReference>
<dbReference type="GO" id="GO:0043190">
    <property type="term" value="C:ATP-binding cassette (ABC) transporter complex"/>
    <property type="evidence" value="ECO:0007669"/>
    <property type="project" value="InterPro"/>
</dbReference>
<dbReference type="PROSITE" id="PS50928">
    <property type="entry name" value="ABC_TM1"/>
    <property type="match status" value="1"/>
</dbReference>
<keyword evidence="6 7" id="KW-0472">Membrane</keyword>
<dbReference type="PANTHER" id="PTHR30614">
    <property type="entry name" value="MEMBRANE COMPONENT OF AMINO ACID ABC TRANSPORTER"/>
    <property type="match status" value="1"/>
</dbReference>
<dbReference type="RefSeq" id="WP_046444184.1">
    <property type="nucleotide sequence ID" value="NZ_CAUERS010000005.1"/>
</dbReference>
<dbReference type="EMBL" id="LAYJ01000112">
    <property type="protein sequence ID" value="KKI50329.1"/>
    <property type="molecule type" value="Genomic_DNA"/>
</dbReference>
<feature type="transmembrane region" description="Helical" evidence="7">
    <location>
        <begin position="59"/>
        <end position="78"/>
    </location>
</feature>
<dbReference type="Gene3D" id="1.10.3720.10">
    <property type="entry name" value="MetI-like"/>
    <property type="match status" value="1"/>
</dbReference>
<feature type="transmembrane region" description="Helical" evidence="7">
    <location>
        <begin position="125"/>
        <end position="147"/>
    </location>
</feature>
<evidence type="ECO:0000256" key="7">
    <source>
        <dbReference type="RuleBase" id="RU363032"/>
    </source>
</evidence>
<gene>
    <name evidence="9" type="ORF">CHK_2392</name>
</gene>
<reference evidence="9 10" key="1">
    <citation type="submission" date="2015-04" db="EMBL/GenBank/DDBJ databases">
        <title>Draft genome sequence of bacteremic isolate Catabacter hongkongensis type strain HKU16T.</title>
        <authorList>
            <person name="Lau S.K."/>
            <person name="Teng J.L."/>
            <person name="Huang Y."/>
            <person name="Curreem S.O."/>
            <person name="Tsui S.K."/>
            <person name="Woo P.C."/>
        </authorList>
    </citation>
    <scope>NUCLEOTIDE SEQUENCE [LARGE SCALE GENOMIC DNA]</scope>
    <source>
        <strain evidence="9 10">HKU16</strain>
    </source>
</reference>
<dbReference type="InterPro" id="IPR035906">
    <property type="entry name" value="MetI-like_sf"/>
</dbReference>
<dbReference type="InterPro" id="IPR000515">
    <property type="entry name" value="MetI-like"/>
</dbReference>
<dbReference type="STRING" id="270498.CHK_2392"/>
<dbReference type="CDD" id="cd06261">
    <property type="entry name" value="TM_PBP2"/>
    <property type="match status" value="1"/>
</dbReference>
<dbReference type="InterPro" id="IPR010065">
    <property type="entry name" value="AA_ABC_transptr_permease_3TM"/>
</dbReference>
<dbReference type="PATRIC" id="fig|270498.16.peg.2143"/>
<keyword evidence="4 7" id="KW-0812">Transmembrane</keyword>
<organism evidence="9 10">
    <name type="scientific">Christensenella hongkongensis</name>
    <dbReference type="NCBI Taxonomy" id="270498"/>
    <lineage>
        <taxon>Bacteria</taxon>
        <taxon>Bacillati</taxon>
        <taxon>Bacillota</taxon>
        <taxon>Clostridia</taxon>
        <taxon>Christensenellales</taxon>
        <taxon>Christensenellaceae</taxon>
        <taxon>Christensenella</taxon>
    </lineage>
</organism>
<comment type="caution">
    <text evidence="9">The sequence shown here is derived from an EMBL/GenBank/DDBJ whole genome shotgun (WGS) entry which is preliminary data.</text>
</comment>
<evidence type="ECO:0000256" key="4">
    <source>
        <dbReference type="ARBA" id="ARBA00022692"/>
    </source>
</evidence>
<keyword evidence="3" id="KW-1003">Cell membrane</keyword>
<feature type="transmembrane region" description="Helical" evidence="7">
    <location>
        <begin position="12"/>
        <end position="38"/>
    </location>
</feature>
<dbReference type="Pfam" id="PF00528">
    <property type="entry name" value="BPD_transp_1"/>
    <property type="match status" value="1"/>
</dbReference>
<evidence type="ECO:0000313" key="9">
    <source>
        <dbReference type="EMBL" id="KKI50329.1"/>
    </source>
</evidence>
<feature type="domain" description="ABC transmembrane type-1" evidence="8">
    <location>
        <begin position="17"/>
        <end position="204"/>
    </location>
</feature>
<evidence type="ECO:0000256" key="6">
    <source>
        <dbReference type="ARBA" id="ARBA00023136"/>
    </source>
</evidence>
<feature type="transmembrane region" description="Helical" evidence="7">
    <location>
        <begin position="84"/>
        <end position="104"/>
    </location>
</feature>
<evidence type="ECO:0000259" key="8">
    <source>
        <dbReference type="PROSITE" id="PS50928"/>
    </source>
</evidence>
<evidence type="ECO:0000256" key="1">
    <source>
        <dbReference type="ARBA" id="ARBA00004651"/>
    </source>
</evidence>
<accession>A0A0M2NCT8</accession>
<dbReference type="Proteomes" id="UP000034076">
    <property type="component" value="Unassembled WGS sequence"/>
</dbReference>
<keyword evidence="5 7" id="KW-1133">Transmembrane helix</keyword>
<name>A0A0M2NCT8_9FIRM</name>
<evidence type="ECO:0000256" key="3">
    <source>
        <dbReference type="ARBA" id="ARBA00022475"/>
    </source>
</evidence>
<dbReference type="SUPFAM" id="SSF161098">
    <property type="entry name" value="MetI-like"/>
    <property type="match status" value="1"/>
</dbReference>
<keyword evidence="10" id="KW-1185">Reference proteome</keyword>
<keyword evidence="2 7" id="KW-0813">Transport</keyword>
<evidence type="ECO:0000313" key="10">
    <source>
        <dbReference type="Proteomes" id="UP000034076"/>
    </source>
</evidence>
<dbReference type="InterPro" id="IPR043429">
    <property type="entry name" value="ArtM/GltK/GlnP/TcyL/YhdX-like"/>
</dbReference>
<evidence type="ECO:0000256" key="2">
    <source>
        <dbReference type="ARBA" id="ARBA00022448"/>
    </source>
</evidence>
<evidence type="ECO:0000256" key="5">
    <source>
        <dbReference type="ARBA" id="ARBA00022989"/>
    </source>
</evidence>
<protein>
    <submittedName>
        <fullName evidence="9">Putative amino acid ABC transporter, integral membrane protein</fullName>
    </submittedName>
</protein>
<dbReference type="GO" id="GO:0006865">
    <property type="term" value="P:amino acid transport"/>
    <property type="evidence" value="ECO:0007669"/>
    <property type="project" value="TreeGrafter"/>
</dbReference>
<proteinExistence type="inferred from homology"/>
<comment type="similarity">
    <text evidence="7">Belongs to the binding-protein-dependent transport system permease family.</text>
</comment>
<sequence length="219" mass="24339">MSVLFTWINIRFLLQGLLTTLVISAISIALAIVLGMVIAIGRNSKNKVLKNIAGVYIEIFKNTPLLLWIMLIFFVARIPPMGSAILAFTLFTAAGLAEILRGGINAIPNGQWEAAQSQGFSKAGAYFYIIIPQAVRSMIPALLSQMVTTIKDTSYLWGAMAIQELMGRGMILMNQYNSTTQIFAIFGVMALLYFAVCFTLSQIVRKYQKRYRTTSILYD</sequence>